<evidence type="ECO:0000313" key="3">
    <source>
        <dbReference type="Proteomes" id="UP000623795"/>
    </source>
</evidence>
<sequence length="575" mass="63029">MLALILSTGPQIQNYALSLLNSGNPSIYASVYGEELIKFPRLMTWIRAGFEWQFLLAGAAVAFVCVRQSAPRMLAWRVSVATFMILCLVDAANAVVTGSATLDFLVKNLVSNGIGAVFLGALVLSFLRAADLLYSNLEVGAFSKRLTASLAILIAGFLTSCSVYYVCELLFSPRPTEIKAYFATPSSGTIVPRLSNELGSPSKEGRVPFSFFSSLATAGNATWTNINGDLQLTLLQEKASQKYHVDIHLISGCNTFDAINGLDFSRPWMTFDEVTTLQASTDTGITQFLAGSLQGHHTKIKVDSGKVGFFDFKRDSQSNSLSLTQFVGDDAHLELSSYADDLLFAFSASFLNKKNDELANSPRFLNLKIDKTTYVIQFVPPLKSPSNKEVTCKVLEQDGPAKNSQRSYVEIDGRGLLPGVLLRLRPSDLSGIRRVPAETTLRVQGADGWIAVHGLEIDSVAGQPLGHLKMFHVRGNILNFILDESSTAVQPFDTYTAIGELQGNFSADGNLLFSGRADSLWKGNVRANLTRWERLSWEAKVFLLGLLGSFVTFMGSLCSRWLRENRPISWITYAN</sequence>
<comment type="caution">
    <text evidence="2">The sequence shown here is derived from an EMBL/GenBank/DDBJ whole genome shotgun (WGS) entry which is preliminary data.</text>
</comment>
<reference evidence="2 3" key="1">
    <citation type="submission" date="2019-12" db="EMBL/GenBank/DDBJ databases">
        <title>Comparative genomics gives insights into the taxonomy of the Azoarcus-Aromatoleum group and reveals separate origins of nif in the plant-associated Azoarcus and non-plant-associated Aromatoleum sub-groups.</title>
        <authorList>
            <person name="Lafos M."/>
            <person name="Maluk M."/>
            <person name="Batista M."/>
            <person name="Junghare M."/>
            <person name="Carmona M."/>
            <person name="Faoro H."/>
            <person name="Cruz L.M."/>
            <person name="Battistoni F."/>
            <person name="De Souza E."/>
            <person name="Pedrosa F."/>
            <person name="Chen W.-M."/>
            <person name="Poole P.S."/>
            <person name="Dixon R.A."/>
            <person name="James E.K."/>
        </authorList>
    </citation>
    <scope>NUCLEOTIDE SEQUENCE [LARGE SCALE GENOMIC DNA]</scope>
    <source>
        <strain evidence="2 3">Td21</strain>
    </source>
</reference>
<feature type="transmembrane region" description="Helical" evidence="1">
    <location>
        <begin position="78"/>
        <end position="102"/>
    </location>
</feature>
<keyword evidence="1" id="KW-1133">Transmembrane helix</keyword>
<dbReference type="Proteomes" id="UP000623795">
    <property type="component" value="Unassembled WGS sequence"/>
</dbReference>
<evidence type="ECO:0000256" key="1">
    <source>
        <dbReference type="SAM" id="Phobius"/>
    </source>
</evidence>
<name>A0ABX1PUU3_9RHOO</name>
<organism evidence="2 3">
    <name type="scientific">Aromatoleum toluvorans</name>
    <dbReference type="NCBI Taxonomy" id="92002"/>
    <lineage>
        <taxon>Bacteria</taxon>
        <taxon>Pseudomonadati</taxon>
        <taxon>Pseudomonadota</taxon>
        <taxon>Betaproteobacteria</taxon>
        <taxon>Rhodocyclales</taxon>
        <taxon>Rhodocyclaceae</taxon>
        <taxon>Aromatoleum</taxon>
    </lineage>
</organism>
<gene>
    <name evidence="2" type="ORF">GPA22_05190</name>
</gene>
<keyword evidence="3" id="KW-1185">Reference proteome</keyword>
<evidence type="ECO:0000313" key="2">
    <source>
        <dbReference type="EMBL" id="NMG43123.1"/>
    </source>
</evidence>
<protein>
    <submittedName>
        <fullName evidence="2">Uncharacterized protein</fullName>
    </submittedName>
</protein>
<dbReference type="EMBL" id="WTVN01000005">
    <property type="protein sequence ID" value="NMG43123.1"/>
    <property type="molecule type" value="Genomic_DNA"/>
</dbReference>
<feature type="transmembrane region" description="Helical" evidence="1">
    <location>
        <begin position="146"/>
        <end position="166"/>
    </location>
</feature>
<feature type="transmembrane region" description="Helical" evidence="1">
    <location>
        <begin position="114"/>
        <end position="134"/>
    </location>
</feature>
<feature type="transmembrane region" description="Helical" evidence="1">
    <location>
        <begin position="45"/>
        <end position="66"/>
    </location>
</feature>
<accession>A0ABX1PUU3</accession>
<dbReference type="RefSeq" id="WP_169255036.1">
    <property type="nucleotide sequence ID" value="NZ_WTVN01000005.1"/>
</dbReference>
<proteinExistence type="predicted"/>
<keyword evidence="1" id="KW-0812">Transmembrane</keyword>
<keyword evidence="1" id="KW-0472">Membrane</keyword>